<dbReference type="Proteomes" id="UP000220246">
    <property type="component" value="Unassembled WGS sequence"/>
</dbReference>
<dbReference type="GO" id="GO:0016836">
    <property type="term" value="F:hydro-lyase activity"/>
    <property type="evidence" value="ECO:0007669"/>
    <property type="project" value="UniProtKB-UniRule"/>
</dbReference>
<evidence type="ECO:0000256" key="1">
    <source>
        <dbReference type="ARBA" id="ARBA00001933"/>
    </source>
</evidence>
<dbReference type="Gene3D" id="3.40.50.1100">
    <property type="match status" value="2"/>
</dbReference>
<name>A0A2A7USU8_COMTR</name>
<gene>
    <name evidence="4" type="primary">dsdA</name>
    <name evidence="6" type="ORF">CRM82_06110</name>
</gene>
<dbReference type="HAMAP" id="MF_01030">
    <property type="entry name" value="D_Ser_dehydrat"/>
    <property type="match status" value="1"/>
</dbReference>
<dbReference type="PANTHER" id="PTHR48078">
    <property type="entry name" value="THREONINE DEHYDRATASE, MITOCHONDRIAL-RELATED"/>
    <property type="match status" value="1"/>
</dbReference>
<keyword evidence="7" id="KW-1185">Reference proteome</keyword>
<dbReference type="InterPro" id="IPR036052">
    <property type="entry name" value="TrpB-like_PALP_sf"/>
</dbReference>
<organism evidence="6 7">
    <name type="scientific">Comamonas terrigena</name>
    <dbReference type="NCBI Taxonomy" id="32013"/>
    <lineage>
        <taxon>Bacteria</taxon>
        <taxon>Pseudomonadati</taxon>
        <taxon>Pseudomonadota</taxon>
        <taxon>Betaproteobacteria</taxon>
        <taxon>Burkholderiales</taxon>
        <taxon>Comamonadaceae</taxon>
        <taxon>Comamonas</taxon>
    </lineage>
</organism>
<feature type="domain" description="Tryptophan synthase beta chain-like PALP" evidence="5">
    <location>
        <begin position="83"/>
        <end position="381"/>
    </location>
</feature>
<dbReference type="OrthoDB" id="9780546at2"/>
<reference evidence="7" key="1">
    <citation type="submission" date="2017-09" db="EMBL/GenBank/DDBJ databases">
        <title>FDA dAtabase for Regulatory Grade micrObial Sequences (FDA-ARGOS): Supporting development and validation of Infectious Disease Dx tests.</title>
        <authorList>
            <person name="Minogue T."/>
            <person name="Wolcott M."/>
            <person name="Wasieloski L."/>
            <person name="Aguilar W."/>
            <person name="Moore D."/>
            <person name="Tallon L."/>
            <person name="Sadzewicz L."/>
            <person name="Ott S."/>
            <person name="Zhao X."/>
            <person name="Nagaraj S."/>
            <person name="Vavikolanu K."/>
            <person name="Aluvathingal J."/>
            <person name="Nadendla S."/>
            <person name="Sichtig H."/>
        </authorList>
    </citation>
    <scope>NUCLEOTIDE SEQUENCE [LARGE SCALE GENOMIC DNA]</scope>
    <source>
        <strain evidence="7">FDAARGOS_394</strain>
    </source>
</reference>
<sequence length="445" mass="47323">MSQDDEEVFSQVSTLWINAGCVPEPPASKTSDIIISDVEKAEQRLARFAPLLATLFPELAQSGGIVESPLCALPPAVIGAGPSLPGSFWVKADHQLAVAGSVKARGGFHEVLEFAEQVARDNGLLVGEHGYQTLGSPAAREVFSHYEVAVGSTGNLGMSIGTMSAALGFRATVHMSAEAKDWKKRKLRSHGVTVHEYEGDYGQAVAKGRELAKANPMCHFVDDEHSLSLFSGYAVAALRLSAQFAAQGIAVDEERPLFVYIPCGVGGAPGGVCYGLKHVFGAAVHCFFVEPEDSACFLVQMQNPDKPGISIYDAGQHNRTIADGLAVPRASELVYPLMRERLAGVAVTSDECMHADVWRMQSLAGFKVEPSAAAAVSGPRALLQSEAGQRYIAEQGLQARMLRANHIVWTTGGALMPGDEYEALLLEGERASDRLFGALADTGGN</sequence>
<proteinExistence type="inferred from homology"/>
<evidence type="ECO:0000313" key="7">
    <source>
        <dbReference type="Proteomes" id="UP000220246"/>
    </source>
</evidence>
<dbReference type="GO" id="GO:0036088">
    <property type="term" value="P:D-serine catabolic process"/>
    <property type="evidence" value="ECO:0007669"/>
    <property type="project" value="TreeGrafter"/>
</dbReference>
<dbReference type="NCBIfam" id="TIGR02035">
    <property type="entry name" value="D_Ser_am_lyase"/>
    <property type="match status" value="1"/>
</dbReference>
<accession>A0A2A7USU8</accession>
<evidence type="ECO:0000256" key="2">
    <source>
        <dbReference type="ARBA" id="ARBA00022898"/>
    </source>
</evidence>
<comment type="catalytic activity">
    <reaction evidence="4">
        <text>D-serine = pyruvate + NH4(+)</text>
        <dbReference type="Rhea" id="RHEA:13977"/>
        <dbReference type="ChEBI" id="CHEBI:15361"/>
        <dbReference type="ChEBI" id="CHEBI:28938"/>
        <dbReference type="ChEBI" id="CHEBI:35247"/>
        <dbReference type="EC" id="4.3.1.18"/>
    </reaction>
</comment>
<dbReference type="InterPro" id="IPR050147">
    <property type="entry name" value="Ser/Thr_Dehydratase"/>
</dbReference>
<evidence type="ECO:0000259" key="5">
    <source>
        <dbReference type="Pfam" id="PF00291"/>
    </source>
</evidence>
<dbReference type="AlphaFoldDB" id="A0A2A7USU8"/>
<comment type="cofactor">
    <cofactor evidence="1 4">
        <name>pyridoxal 5'-phosphate</name>
        <dbReference type="ChEBI" id="CHEBI:597326"/>
    </cofactor>
</comment>
<dbReference type="InterPro" id="IPR011780">
    <property type="entry name" value="D_Ser_am_lyase"/>
</dbReference>
<dbReference type="EC" id="4.3.1.18" evidence="4"/>
<dbReference type="InterPro" id="IPR001926">
    <property type="entry name" value="TrpB-like_PALP"/>
</dbReference>
<dbReference type="STRING" id="1219032.GCA_001515545_03343"/>
<keyword evidence="3 4" id="KW-0456">Lyase</keyword>
<dbReference type="PANTHER" id="PTHR48078:SF9">
    <property type="entry name" value="D-SERINE DEHYDRATASE"/>
    <property type="match status" value="1"/>
</dbReference>
<comment type="similarity">
    <text evidence="4">Belongs to the serine/threonine dehydratase family. DsdA subfamily.</text>
</comment>
<dbReference type="Pfam" id="PF00291">
    <property type="entry name" value="PALP"/>
    <property type="match status" value="1"/>
</dbReference>
<dbReference type="GO" id="GO:0009097">
    <property type="term" value="P:isoleucine biosynthetic process"/>
    <property type="evidence" value="ECO:0007669"/>
    <property type="project" value="TreeGrafter"/>
</dbReference>
<comment type="caution">
    <text evidence="6">The sequence shown here is derived from an EMBL/GenBank/DDBJ whole genome shotgun (WGS) entry which is preliminary data.</text>
</comment>
<evidence type="ECO:0000313" key="6">
    <source>
        <dbReference type="EMBL" id="PEH88231.1"/>
    </source>
</evidence>
<dbReference type="NCBIfam" id="NF002823">
    <property type="entry name" value="PRK02991.1"/>
    <property type="match status" value="1"/>
</dbReference>
<feature type="modified residue" description="N6-(pyridoxal phosphate)lysine" evidence="4">
    <location>
        <position position="103"/>
    </location>
</feature>
<dbReference type="GO" id="GO:0030170">
    <property type="term" value="F:pyridoxal phosphate binding"/>
    <property type="evidence" value="ECO:0007669"/>
    <property type="project" value="InterPro"/>
</dbReference>
<keyword evidence="2 4" id="KW-0663">Pyridoxal phosphate</keyword>
<dbReference type="EMBL" id="PDEA01000001">
    <property type="protein sequence ID" value="PEH88231.1"/>
    <property type="molecule type" value="Genomic_DNA"/>
</dbReference>
<dbReference type="GO" id="GO:0008721">
    <property type="term" value="F:D-serine ammonia-lyase activity"/>
    <property type="evidence" value="ECO:0007669"/>
    <property type="project" value="UniProtKB-EC"/>
</dbReference>
<dbReference type="GeneID" id="80800164"/>
<evidence type="ECO:0000256" key="4">
    <source>
        <dbReference type="HAMAP-Rule" id="MF_01030"/>
    </source>
</evidence>
<dbReference type="SUPFAM" id="SSF53686">
    <property type="entry name" value="Tryptophan synthase beta subunit-like PLP-dependent enzymes"/>
    <property type="match status" value="1"/>
</dbReference>
<protein>
    <recommendedName>
        <fullName evidence="4">Probable D-serine dehydratase</fullName>
        <ecNumber evidence="4">4.3.1.18</ecNumber>
    </recommendedName>
    <alternativeName>
        <fullName evidence="4">D-serine deaminase</fullName>
        <shortName evidence="4">DSD</shortName>
    </alternativeName>
</protein>
<evidence type="ECO:0000256" key="3">
    <source>
        <dbReference type="ARBA" id="ARBA00023239"/>
    </source>
</evidence>
<dbReference type="RefSeq" id="WP_098066054.1">
    <property type="nucleotide sequence ID" value="NZ_PDEA01000001.1"/>
</dbReference>